<accession>A0A0A9XNB2</accession>
<reference evidence="2" key="2">
    <citation type="submission" date="2014-07" db="EMBL/GenBank/DDBJ databases">
        <authorList>
            <person name="Hull J."/>
        </authorList>
    </citation>
    <scope>NUCLEOTIDE SEQUENCE</scope>
</reference>
<protein>
    <submittedName>
        <fullName evidence="2">Uncharacterized protein</fullName>
    </submittedName>
</protein>
<gene>
    <name evidence="2" type="ORF">CM83_32299</name>
</gene>
<proteinExistence type="predicted"/>
<dbReference type="EMBL" id="GBHO01021392">
    <property type="protein sequence ID" value="JAG22212.1"/>
    <property type="molecule type" value="Transcribed_RNA"/>
</dbReference>
<name>A0A0A9XNB2_LYGHE</name>
<keyword evidence="1" id="KW-0472">Membrane</keyword>
<keyword evidence="1" id="KW-0812">Transmembrane</keyword>
<keyword evidence="1" id="KW-1133">Transmembrane helix</keyword>
<reference evidence="2" key="1">
    <citation type="journal article" date="2014" name="PLoS ONE">
        <title>Transcriptome-Based Identification of ABC Transporters in the Western Tarnished Plant Bug Lygus hesperus.</title>
        <authorList>
            <person name="Hull J.J."/>
            <person name="Chaney K."/>
            <person name="Geib S.M."/>
            <person name="Fabrick J.A."/>
            <person name="Brent C.S."/>
            <person name="Walsh D."/>
            <person name="Lavine L.C."/>
        </authorList>
    </citation>
    <scope>NUCLEOTIDE SEQUENCE</scope>
</reference>
<evidence type="ECO:0000256" key="1">
    <source>
        <dbReference type="SAM" id="Phobius"/>
    </source>
</evidence>
<organism evidence="2">
    <name type="scientific">Lygus hesperus</name>
    <name type="common">Western plant bug</name>
    <dbReference type="NCBI Taxonomy" id="30085"/>
    <lineage>
        <taxon>Eukaryota</taxon>
        <taxon>Metazoa</taxon>
        <taxon>Ecdysozoa</taxon>
        <taxon>Arthropoda</taxon>
        <taxon>Hexapoda</taxon>
        <taxon>Insecta</taxon>
        <taxon>Pterygota</taxon>
        <taxon>Neoptera</taxon>
        <taxon>Paraneoptera</taxon>
        <taxon>Hemiptera</taxon>
        <taxon>Heteroptera</taxon>
        <taxon>Panheteroptera</taxon>
        <taxon>Cimicomorpha</taxon>
        <taxon>Miridae</taxon>
        <taxon>Mirini</taxon>
        <taxon>Lygus</taxon>
    </lineage>
</organism>
<feature type="transmembrane region" description="Helical" evidence="1">
    <location>
        <begin position="6"/>
        <end position="27"/>
    </location>
</feature>
<sequence>MVFVEVLVEVVSALAKAIALGVILSIYSGMDPSMDGPDGVQTNHVNGRLEVLTAVLNPENLVVGSHLTNEVKHHAQKSFEADDIIGVLIDEKLGGFANKTFNAVPMNPSTHETWRKKVTEPIIHDYLAPGISKENVTLIFTIIPFYEYNDTTRPNCFAVVVLAMNISSSIIHYTIKGLIPNPPKAEMSEAIVPYLYKTGNITAQGDQHCIYLTVEAGENQLEDRVEMITIQFNASDISPCRKIDGKRNEVQLRKNDVQSLLISEKFGGRPDDPFNVVPMHPSAVRELKTRVEQPIIDYIKSTKDIPDAIVWLNMMLIYSDSLATRPAGFVVRSSIKTGKLFDPMYIPNTGKIINAKKLPLNKNI</sequence>
<dbReference type="AlphaFoldDB" id="A0A0A9XNB2"/>
<evidence type="ECO:0000313" key="2">
    <source>
        <dbReference type="EMBL" id="JAG22212.1"/>
    </source>
</evidence>